<dbReference type="PRINTS" id="PR00996">
    <property type="entry name" value="CHERMTFRASE"/>
</dbReference>
<organism evidence="5 6">
    <name type="scientific">Vreelandella glaciei</name>
    <dbReference type="NCBI Taxonomy" id="186761"/>
    <lineage>
        <taxon>Bacteria</taxon>
        <taxon>Pseudomonadati</taxon>
        <taxon>Pseudomonadota</taxon>
        <taxon>Gammaproteobacteria</taxon>
        <taxon>Oceanospirillales</taxon>
        <taxon>Halomonadaceae</taxon>
        <taxon>Vreelandella</taxon>
    </lineage>
</organism>
<dbReference type="GO" id="GO:0032259">
    <property type="term" value="P:methylation"/>
    <property type="evidence" value="ECO:0007669"/>
    <property type="project" value="UniProtKB-KW"/>
</dbReference>
<dbReference type="RefSeq" id="WP_179916320.1">
    <property type="nucleotide sequence ID" value="NZ_JACCDE010000018.1"/>
</dbReference>
<keyword evidence="3" id="KW-0949">S-adenosyl-L-methionine</keyword>
<dbReference type="PANTHER" id="PTHR24422">
    <property type="entry name" value="CHEMOTAXIS PROTEIN METHYLTRANSFERASE"/>
    <property type="match status" value="1"/>
</dbReference>
<dbReference type="InterPro" id="IPR050903">
    <property type="entry name" value="Bact_Chemotaxis_MeTrfase"/>
</dbReference>
<dbReference type="Gene3D" id="1.25.40.10">
    <property type="entry name" value="Tetratricopeptide repeat domain"/>
    <property type="match status" value="1"/>
</dbReference>
<dbReference type="EMBL" id="JACCDE010000018">
    <property type="protein sequence ID" value="NYS78613.1"/>
    <property type="molecule type" value="Genomic_DNA"/>
</dbReference>
<dbReference type="SUPFAM" id="SSF53335">
    <property type="entry name" value="S-adenosyl-L-methionine-dependent methyltransferases"/>
    <property type="match status" value="1"/>
</dbReference>
<dbReference type="Proteomes" id="UP000526892">
    <property type="component" value="Unassembled WGS sequence"/>
</dbReference>
<dbReference type="AlphaFoldDB" id="A0A7Z0LUF6"/>
<dbReference type="GO" id="GO:0008757">
    <property type="term" value="F:S-adenosylmethionine-dependent methyltransferase activity"/>
    <property type="evidence" value="ECO:0007669"/>
    <property type="project" value="InterPro"/>
</dbReference>
<dbReference type="InterPro" id="IPR022642">
    <property type="entry name" value="CheR_C"/>
</dbReference>
<accession>A0A7Z0LUF6</accession>
<dbReference type="InterPro" id="IPR011990">
    <property type="entry name" value="TPR-like_helical_dom_sf"/>
</dbReference>
<dbReference type="PANTHER" id="PTHR24422:SF19">
    <property type="entry name" value="CHEMOTAXIS PROTEIN METHYLTRANSFERASE"/>
    <property type="match status" value="1"/>
</dbReference>
<dbReference type="PROSITE" id="PS50123">
    <property type="entry name" value="CHER"/>
    <property type="match status" value="1"/>
</dbReference>
<gene>
    <name evidence="5" type="ORF">HZS80_12975</name>
</gene>
<dbReference type="Pfam" id="PF01739">
    <property type="entry name" value="CheR"/>
    <property type="match status" value="1"/>
</dbReference>
<dbReference type="CDD" id="cd02440">
    <property type="entry name" value="AdoMet_MTases"/>
    <property type="match status" value="1"/>
</dbReference>
<comment type="caution">
    <text evidence="5">The sequence shown here is derived from an EMBL/GenBank/DDBJ whole genome shotgun (WGS) entry which is preliminary data.</text>
</comment>
<dbReference type="Gene3D" id="3.40.50.150">
    <property type="entry name" value="Vaccinia Virus protein VP39"/>
    <property type="match status" value="1"/>
</dbReference>
<feature type="domain" description="CheR-type methyltransferase" evidence="4">
    <location>
        <begin position="1"/>
        <end position="267"/>
    </location>
</feature>
<protein>
    <submittedName>
        <fullName evidence="5">Protein-glutamate O-methyltransferase CheR</fullName>
    </submittedName>
</protein>
<name>A0A7Z0LUF6_9GAMM</name>
<dbReference type="SUPFAM" id="SSF48452">
    <property type="entry name" value="TPR-like"/>
    <property type="match status" value="1"/>
</dbReference>
<keyword evidence="6" id="KW-1185">Reference proteome</keyword>
<keyword evidence="2 5" id="KW-0808">Transferase</keyword>
<dbReference type="InterPro" id="IPR029063">
    <property type="entry name" value="SAM-dependent_MTases_sf"/>
</dbReference>
<evidence type="ECO:0000313" key="5">
    <source>
        <dbReference type="EMBL" id="NYS78613.1"/>
    </source>
</evidence>
<evidence type="ECO:0000256" key="1">
    <source>
        <dbReference type="ARBA" id="ARBA00022603"/>
    </source>
</evidence>
<reference evidence="5 6" key="1">
    <citation type="journal article" date="2003" name="Extremophiles">
        <title>Halomonas glaciei sp. nov. isolated from fast ice of Adelie Land, Antarctica.</title>
        <authorList>
            <person name="Reddy G.S."/>
            <person name="Raghavan P.U."/>
            <person name="Sarita N.B."/>
            <person name="Prakash J.S."/>
            <person name="Nagesh N."/>
            <person name="Delille D."/>
            <person name="Shivaji S."/>
        </authorList>
    </citation>
    <scope>NUCLEOTIDE SEQUENCE [LARGE SCALE GENOMIC DNA]</scope>
    <source>
        <strain evidence="5 6">DD39</strain>
    </source>
</reference>
<keyword evidence="1 5" id="KW-0489">Methyltransferase</keyword>
<evidence type="ECO:0000313" key="6">
    <source>
        <dbReference type="Proteomes" id="UP000526892"/>
    </source>
</evidence>
<dbReference type="SUPFAM" id="SSF47757">
    <property type="entry name" value="Chemotaxis receptor methyltransferase CheR, N-terminal domain"/>
    <property type="match status" value="1"/>
</dbReference>
<evidence type="ECO:0000256" key="3">
    <source>
        <dbReference type="ARBA" id="ARBA00022691"/>
    </source>
</evidence>
<evidence type="ECO:0000256" key="2">
    <source>
        <dbReference type="ARBA" id="ARBA00022679"/>
    </source>
</evidence>
<proteinExistence type="predicted"/>
<evidence type="ECO:0000259" key="4">
    <source>
        <dbReference type="PROSITE" id="PS50123"/>
    </source>
</evidence>
<dbReference type="SMART" id="SM00138">
    <property type="entry name" value="MeTrc"/>
    <property type="match status" value="1"/>
</dbReference>
<dbReference type="InterPro" id="IPR000780">
    <property type="entry name" value="CheR_MeTrfase"/>
</dbReference>
<sequence length="475" mass="52396">MSALAPFKALVHQRCGLHLEGLAEARLFRAVASLQASTGLTGTTQLLGQLRRDPALFDQFVSQLTVNETYFCREPDALNWLVSTYLPERLAAEQPPLSIFSAGCSSGEEPYSVAMMLFERFGERAKALFTLTGGDLDHQVLTKARQAVYGGMAFRALSPDFKARYFSPYQGRYKLHESLRQWVTFRPFNLLNADESSAGGPFDVILFRNVSIYFDQQTRRRIHQQLGQLLAPNGILLCGVTETLGNDLGVFELVEAQGVFYFRHAEQPAAVPAAPLQPVLPTMGTKADESINDGEGANKKLALASSADLAPEAPLEPAAENERLDSITQQLHTAHQLLDQNAFNDAAAMLEALLKHQPWLIDALVLAGLVARWQQQPNQAYDYFKRAIYVAPECWPAHFYLAELYRQGELTDEPLQRKQRYAAVVRLLTTVPTSNGGLDTIAPPLPPGDARFLAERYLKAANTTLASTSTTQGVG</sequence>